<dbReference type="PROSITE" id="PS51029">
    <property type="entry name" value="MADF"/>
    <property type="match status" value="1"/>
</dbReference>
<dbReference type="InterPro" id="IPR039353">
    <property type="entry name" value="TF_Adf1"/>
</dbReference>
<organism evidence="5">
    <name type="scientific">Musca domestica</name>
    <name type="common">House fly</name>
    <dbReference type="NCBI Taxonomy" id="7370"/>
    <lineage>
        <taxon>Eukaryota</taxon>
        <taxon>Metazoa</taxon>
        <taxon>Ecdysozoa</taxon>
        <taxon>Arthropoda</taxon>
        <taxon>Hexapoda</taxon>
        <taxon>Insecta</taxon>
        <taxon>Pterygota</taxon>
        <taxon>Neoptera</taxon>
        <taxon>Endopterygota</taxon>
        <taxon>Diptera</taxon>
        <taxon>Brachycera</taxon>
        <taxon>Muscomorpha</taxon>
        <taxon>Muscoidea</taxon>
        <taxon>Muscidae</taxon>
        <taxon>Musca</taxon>
    </lineage>
</organism>
<sequence>MSTRKDDPVFNVKFVQLVESKPCLWNSTLPEYSKKDEIQKAWQEVANETKDTVRNCRERWRTIRSSFLRSLKLSRTTTGRGKRKYYLSKYLQFLIPYTKTRIKNSASIIAQRKVAASGNIPPMTRVSNMPTVSSDNTKDSTNSADVAAIAESDVVVSSHEGGVIGNSIAQSTWPKPLNLQNIKQEQDVLGSGDTQTSISVAAGPTTSFNTSVSFAANENRSCLNSSGTTTMTTPVNKLSSASGIKGNSFTSISRASNNPSNPTAVSNSFQQLAADSRNSSGSVDLSDLAEWLKYRNDHQRSIQMTTAMPPDADQFFLNSLLPYLKEMSGKQNRRFRQKVVALIDNILDNADEAGTIVLE</sequence>
<evidence type="ECO:0000256" key="2">
    <source>
        <dbReference type="SAM" id="MobiDB-lite"/>
    </source>
</evidence>
<comment type="subcellular location">
    <subcellularLocation>
        <location evidence="1">Nucleus</location>
    </subcellularLocation>
</comment>
<evidence type="ECO:0000259" key="4">
    <source>
        <dbReference type="PROSITE" id="PS51031"/>
    </source>
</evidence>
<evidence type="ECO:0000313" key="5">
    <source>
        <dbReference type="EnsemblMetazoa" id="MDOA003466-PA"/>
    </source>
</evidence>
<accession>A0A1I8MCF0</accession>
<feature type="domain" description="MADF" evidence="3">
    <location>
        <begin position="13"/>
        <end position="99"/>
    </location>
</feature>
<dbReference type="KEGG" id="mde:101893456"/>
<dbReference type="GO" id="GO:0005667">
    <property type="term" value="C:transcription regulator complex"/>
    <property type="evidence" value="ECO:0007669"/>
    <property type="project" value="TreeGrafter"/>
</dbReference>
<dbReference type="VEuPathDB" id="VectorBase:MDOA003466"/>
<keyword evidence="1" id="KW-0539">Nucleus</keyword>
<dbReference type="PROSITE" id="PS51031">
    <property type="entry name" value="BESS"/>
    <property type="match status" value="1"/>
</dbReference>
<dbReference type="PANTHER" id="PTHR12243:SF60">
    <property type="entry name" value="SI:CH211-15D5.12-RELATED"/>
    <property type="match status" value="1"/>
</dbReference>
<name>A0A1I8MCF0_MUSDO</name>
<dbReference type="InterPro" id="IPR006578">
    <property type="entry name" value="MADF-dom"/>
</dbReference>
<feature type="domain" description="BESS" evidence="4">
    <location>
        <begin position="310"/>
        <end position="349"/>
    </location>
</feature>
<dbReference type="Pfam" id="PF02944">
    <property type="entry name" value="BESS"/>
    <property type="match status" value="1"/>
</dbReference>
<keyword evidence="6" id="KW-1185">Reference proteome</keyword>
<evidence type="ECO:0000259" key="3">
    <source>
        <dbReference type="PROSITE" id="PS51029"/>
    </source>
</evidence>
<dbReference type="PANTHER" id="PTHR12243">
    <property type="entry name" value="MADF DOMAIN TRANSCRIPTION FACTOR"/>
    <property type="match status" value="1"/>
</dbReference>
<feature type="compositionally biased region" description="Polar residues" evidence="2">
    <location>
        <begin position="125"/>
        <end position="140"/>
    </location>
</feature>
<dbReference type="SMART" id="SM00595">
    <property type="entry name" value="MADF"/>
    <property type="match status" value="1"/>
</dbReference>
<dbReference type="VEuPathDB" id="VectorBase:MDOMA2_016084"/>
<dbReference type="eggNOG" id="ENOG502S711">
    <property type="taxonomic scope" value="Eukaryota"/>
</dbReference>
<dbReference type="Proteomes" id="UP001652621">
    <property type="component" value="Unplaced"/>
</dbReference>
<dbReference type="STRING" id="7370.A0A1I8MCF0"/>
<dbReference type="GeneID" id="101893456"/>
<protein>
    <submittedName>
        <fullName evidence="7">Uncharacterized protein LOC101893456</fullName>
    </submittedName>
</protein>
<evidence type="ECO:0000256" key="1">
    <source>
        <dbReference type="PROSITE-ProRule" id="PRU00371"/>
    </source>
</evidence>
<dbReference type="AlphaFoldDB" id="A0A1I8MCF0"/>
<reference evidence="5" key="1">
    <citation type="submission" date="2020-05" db="UniProtKB">
        <authorList>
            <consortium name="EnsemblMetazoa"/>
        </authorList>
    </citation>
    <scope>IDENTIFICATION</scope>
    <source>
        <strain evidence="5">Aabys</strain>
    </source>
</reference>
<dbReference type="OrthoDB" id="6147983at2759"/>
<dbReference type="GO" id="GO:0006357">
    <property type="term" value="P:regulation of transcription by RNA polymerase II"/>
    <property type="evidence" value="ECO:0007669"/>
    <property type="project" value="TreeGrafter"/>
</dbReference>
<proteinExistence type="predicted"/>
<evidence type="ECO:0000313" key="6">
    <source>
        <dbReference type="Proteomes" id="UP001652621"/>
    </source>
</evidence>
<evidence type="ECO:0000313" key="7">
    <source>
        <dbReference type="RefSeq" id="XP_005192224.1"/>
    </source>
</evidence>
<dbReference type="GO" id="GO:0005634">
    <property type="term" value="C:nucleus"/>
    <property type="evidence" value="ECO:0007669"/>
    <property type="project" value="UniProtKB-SubCell"/>
</dbReference>
<dbReference type="RefSeq" id="XP_005192224.1">
    <property type="nucleotide sequence ID" value="XM_005192167.3"/>
</dbReference>
<dbReference type="GO" id="GO:0003677">
    <property type="term" value="F:DNA binding"/>
    <property type="evidence" value="ECO:0007669"/>
    <property type="project" value="InterPro"/>
</dbReference>
<dbReference type="InterPro" id="IPR004210">
    <property type="entry name" value="BESS_motif"/>
</dbReference>
<dbReference type="EnsemblMetazoa" id="MDOA003466-RA">
    <property type="protein sequence ID" value="MDOA003466-PA"/>
    <property type="gene ID" value="MDOA003466"/>
</dbReference>
<reference evidence="7" key="2">
    <citation type="submission" date="2025-04" db="UniProtKB">
        <authorList>
            <consortium name="RefSeq"/>
        </authorList>
    </citation>
    <scope>IDENTIFICATION</scope>
    <source>
        <strain evidence="7">Aabys</strain>
    </source>
</reference>
<dbReference type="Pfam" id="PF10545">
    <property type="entry name" value="MADF_DNA_bdg"/>
    <property type="match status" value="1"/>
</dbReference>
<feature type="region of interest" description="Disordered" evidence="2">
    <location>
        <begin position="120"/>
        <end position="140"/>
    </location>
</feature>
<gene>
    <name evidence="5" type="primary">101893456</name>
    <name evidence="7" type="synonym">LOC101893456</name>
</gene>